<feature type="transmembrane region" description="Helical" evidence="3">
    <location>
        <begin position="50"/>
        <end position="75"/>
    </location>
</feature>
<comment type="caution">
    <text evidence="5">The sequence shown here is derived from an EMBL/GenBank/DDBJ whole genome shotgun (WGS) entry which is preliminary data.</text>
</comment>
<gene>
    <name evidence="5" type="ORF">GCM10009038_01430</name>
</gene>
<proteinExistence type="predicted"/>
<dbReference type="Pfam" id="PF00149">
    <property type="entry name" value="Metallophos"/>
    <property type="match status" value="1"/>
</dbReference>
<evidence type="ECO:0000313" key="5">
    <source>
        <dbReference type="EMBL" id="GHB07893.1"/>
    </source>
</evidence>
<evidence type="ECO:0000256" key="3">
    <source>
        <dbReference type="SAM" id="Phobius"/>
    </source>
</evidence>
<dbReference type="PANTHER" id="PTHR31302:SF31">
    <property type="entry name" value="PHOSPHODIESTERASE YAEI"/>
    <property type="match status" value="1"/>
</dbReference>
<dbReference type="Proteomes" id="UP000646745">
    <property type="component" value="Unassembled WGS sequence"/>
</dbReference>
<dbReference type="InterPro" id="IPR051158">
    <property type="entry name" value="Metallophosphoesterase_sf"/>
</dbReference>
<feature type="transmembrane region" description="Helical" evidence="3">
    <location>
        <begin position="84"/>
        <end position="102"/>
    </location>
</feature>
<dbReference type="EMBL" id="BMZI01000001">
    <property type="protein sequence ID" value="GHB07893.1"/>
    <property type="molecule type" value="Genomic_DNA"/>
</dbReference>
<feature type="transmembrane region" description="Helical" evidence="3">
    <location>
        <begin position="122"/>
        <end position="144"/>
    </location>
</feature>
<dbReference type="SUPFAM" id="SSF56300">
    <property type="entry name" value="Metallo-dependent phosphatases"/>
    <property type="match status" value="1"/>
</dbReference>
<feature type="domain" description="Calcineurin-like phosphoesterase" evidence="4">
    <location>
        <begin position="170"/>
        <end position="337"/>
    </location>
</feature>
<keyword evidence="6" id="KW-1185">Reference proteome</keyword>
<evidence type="ECO:0000259" key="4">
    <source>
        <dbReference type="Pfam" id="PF00149"/>
    </source>
</evidence>
<organism evidence="5 6">
    <name type="scientific">Salinicola rhizosphaerae</name>
    <dbReference type="NCBI Taxonomy" id="1443141"/>
    <lineage>
        <taxon>Bacteria</taxon>
        <taxon>Pseudomonadati</taxon>
        <taxon>Pseudomonadota</taxon>
        <taxon>Gammaproteobacteria</taxon>
        <taxon>Oceanospirillales</taxon>
        <taxon>Halomonadaceae</taxon>
        <taxon>Salinicola</taxon>
    </lineage>
</organism>
<evidence type="ECO:0000256" key="1">
    <source>
        <dbReference type="ARBA" id="ARBA00022723"/>
    </source>
</evidence>
<feature type="transmembrane region" description="Helical" evidence="3">
    <location>
        <begin position="27"/>
        <end position="44"/>
    </location>
</feature>
<dbReference type="Gene3D" id="3.60.21.10">
    <property type="match status" value="1"/>
</dbReference>
<keyword evidence="2" id="KW-0378">Hydrolase</keyword>
<name>A0ABQ3DMF6_9GAMM</name>
<sequence>MRCIAPHWSATLIIYRKDCPRVRHHRSFLRIRLLLLILHLYVGWRLIPDLAVGTIGSALLGAYLVASALLIPLVVRVTWLNGRWLAWPVAIMTGLFSFLLGFTLVRDVVLGVWAVAGSPSTAILTSSAWLVLVATLMLAGYALWQGRRLPPVVEVDVALETLPAGLDGFTIVQLSDLHIGPTIKGGHLRRIIERTNALSPDLVAITGDLTDGRVDELMPELESLSRIEARHGTFCVTGNHEYYSEAEAWVAAFRRLGLRVLVNEFALLEHDTDQLAVAGITDLTAGYYVDRHRSDPTQAAEGMPQGIPRILLAHQPNSAPAAALSGFDLQLSGHTHGGQIWPWSLLARRANRFLAGLGREGRMWVYTSRGTGYWGPPMRLGAPSEITRIRLRQAEGASIAQT</sequence>
<dbReference type="InterPro" id="IPR004843">
    <property type="entry name" value="Calcineurin-like_PHP"/>
</dbReference>
<dbReference type="CDD" id="cd07385">
    <property type="entry name" value="MPP_YkuE_C"/>
    <property type="match status" value="1"/>
</dbReference>
<accession>A0ABQ3DMF6</accession>
<reference evidence="6" key="1">
    <citation type="journal article" date="2019" name="Int. J. Syst. Evol. Microbiol.">
        <title>The Global Catalogue of Microorganisms (GCM) 10K type strain sequencing project: providing services to taxonomists for standard genome sequencing and annotation.</title>
        <authorList>
            <consortium name="The Broad Institute Genomics Platform"/>
            <consortium name="The Broad Institute Genome Sequencing Center for Infectious Disease"/>
            <person name="Wu L."/>
            <person name="Ma J."/>
        </authorList>
    </citation>
    <scope>NUCLEOTIDE SEQUENCE [LARGE SCALE GENOMIC DNA]</scope>
    <source>
        <strain evidence="6">KCTC 32998</strain>
    </source>
</reference>
<protein>
    <submittedName>
        <fullName evidence="5">Ser/threonine protein phosphatase</fullName>
    </submittedName>
</protein>
<keyword evidence="3" id="KW-0812">Transmembrane</keyword>
<keyword evidence="3" id="KW-0472">Membrane</keyword>
<dbReference type="PANTHER" id="PTHR31302">
    <property type="entry name" value="TRANSMEMBRANE PROTEIN WITH METALLOPHOSPHOESTERASE DOMAIN-RELATED"/>
    <property type="match status" value="1"/>
</dbReference>
<dbReference type="InterPro" id="IPR029052">
    <property type="entry name" value="Metallo-depent_PP-like"/>
</dbReference>
<evidence type="ECO:0000313" key="6">
    <source>
        <dbReference type="Proteomes" id="UP000646745"/>
    </source>
</evidence>
<keyword evidence="1" id="KW-0479">Metal-binding</keyword>
<keyword evidence="3" id="KW-1133">Transmembrane helix</keyword>
<evidence type="ECO:0000256" key="2">
    <source>
        <dbReference type="ARBA" id="ARBA00022801"/>
    </source>
</evidence>